<sequence length="55" mass="6629">MFTCSCMYEANNTGQCMLFIYFSFCSYFCLPLRCVHNHCYKVKFQKCCIHMYPTQ</sequence>
<name>A0A0A8ZYR6_ARUDO</name>
<proteinExistence type="predicted"/>
<dbReference type="EMBL" id="GBRH01255995">
    <property type="protein sequence ID" value="JAD41900.1"/>
    <property type="molecule type" value="Transcribed_RNA"/>
</dbReference>
<organism evidence="1">
    <name type="scientific">Arundo donax</name>
    <name type="common">Giant reed</name>
    <name type="synonym">Donax arundinaceus</name>
    <dbReference type="NCBI Taxonomy" id="35708"/>
    <lineage>
        <taxon>Eukaryota</taxon>
        <taxon>Viridiplantae</taxon>
        <taxon>Streptophyta</taxon>
        <taxon>Embryophyta</taxon>
        <taxon>Tracheophyta</taxon>
        <taxon>Spermatophyta</taxon>
        <taxon>Magnoliopsida</taxon>
        <taxon>Liliopsida</taxon>
        <taxon>Poales</taxon>
        <taxon>Poaceae</taxon>
        <taxon>PACMAD clade</taxon>
        <taxon>Arundinoideae</taxon>
        <taxon>Arundineae</taxon>
        <taxon>Arundo</taxon>
    </lineage>
</organism>
<reference evidence="1" key="1">
    <citation type="submission" date="2014-09" db="EMBL/GenBank/DDBJ databases">
        <authorList>
            <person name="Magalhaes I.L.F."/>
            <person name="Oliveira U."/>
            <person name="Santos F.R."/>
            <person name="Vidigal T.H.D.A."/>
            <person name="Brescovit A.D."/>
            <person name="Santos A.J."/>
        </authorList>
    </citation>
    <scope>NUCLEOTIDE SEQUENCE</scope>
    <source>
        <tissue evidence="1">Shoot tissue taken approximately 20 cm above the soil surface</tissue>
    </source>
</reference>
<dbReference type="AlphaFoldDB" id="A0A0A8ZYR6"/>
<accession>A0A0A8ZYR6</accession>
<reference evidence="1" key="2">
    <citation type="journal article" date="2015" name="Data Brief">
        <title>Shoot transcriptome of the giant reed, Arundo donax.</title>
        <authorList>
            <person name="Barrero R.A."/>
            <person name="Guerrero F.D."/>
            <person name="Moolhuijzen P."/>
            <person name="Goolsby J.A."/>
            <person name="Tidwell J."/>
            <person name="Bellgard S.E."/>
            <person name="Bellgard M.I."/>
        </authorList>
    </citation>
    <scope>NUCLEOTIDE SEQUENCE</scope>
    <source>
        <tissue evidence="1">Shoot tissue taken approximately 20 cm above the soil surface</tissue>
    </source>
</reference>
<protein>
    <submittedName>
        <fullName evidence="1">Uncharacterized protein</fullName>
    </submittedName>
</protein>
<evidence type="ECO:0000313" key="1">
    <source>
        <dbReference type="EMBL" id="JAD41900.1"/>
    </source>
</evidence>